<organism evidence="1 2">
    <name type="scientific">Bradymonas sediminis</name>
    <dbReference type="NCBI Taxonomy" id="1548548"/>
    <lineage>
        <taxon>Bacteria</taxon>
        <taxon>Deltaproteobacteria</taxon>
        <taxon>Bradymonadales</taxon>
        <taxon>Bradymonadaceae</taxon>
        <taxon>Bradymonas</taxon>
    </lineage>
</organism>
<proteinExistence type="predicted"/>
<protein>
    <submittedName>
        <fullName evidence="1">Uncharacterized protein</fullName>
    </submittedName>
</protein>
<dbReference type="PROSITE" id="PS51257">
    <property type="entry name" value="PROKAR_LIPOPROTEIN"/>
    <property type="match status" value="1"/>
</dbReference>
<dbReference type="OrthoDB" id="5487060at2"/>
<reference evidence="1 2" key="1">
    <citation type="submission" date="2018-06" db="EMBL/GenBank/DDBJ databases">
        <title>Lujinxingia sediminis gen. nov. sp. nov., a new facultative anaerobic member of the class Deltaproteobacteria, and proposal of Lujinxingaceae fam. nov.</title>
        <authorList>
            <person name="Guo L.-Y."/>
            <person name="Li C.-M."/>
            <person name="Wang S."/>
            <person name="Du Z.-J."/>
        </authorList>
    </citation>
    <scope>NUCLEOTIDE SEQUENCE [LARGE SCALE GENOMIC DNA]</scope>
    <source>
        <strain evidence="1 2">FA350</strain>
    </source>
</reference>
<dbReference type="KEGG" id="bsed:DN745_10650"/>
<sequence>MKNYTKYLALLCLGLTVGCGEAVEQTDAPPAASSPAFDTATLALTTDVLADTDIGGVRFTATEVDCTTGAPITPANVETADVDLADMFIPGGNGTFENAPYDEDSQHLFADQYFDLSPGCYDVLVEPLQADGSLSEDCWSAHRDAVPVFAGSTTEILLIMQCRGEERGGLDTIASVNHPPQIDDLQFEDSKFTCTERTRVCVTVSDPDSDPVDVTWDIEPGAHIVSSSIETNAAGETVACATIYSQEPGSYQVAATVYDLGYDANGNLVPIEDLLVAQGDPHPSHAALKFPIHMLSGEDCLCECPEGFEFNPVDETCERTETVSVTHNGEAFRVCAGDTNSTYSGGGAKYPSGNTLQNAFFGQSWSDSTDGRLNNVGVWACDGDSNSSGSTPTEEWLGFTTCVDAPTAGDYLIGIAGDNRVRAAIDGVTVSPGSLSTTYINANFNYWWMIPVTLTAGAHTFLLEGYNDGGDAAFGAEIYGPFPAGSLVDDASMMAADVENNIIFSTGDMIGSTFLGADSGMSCPDGYTMDACGAKLECVRTEIKECVNTGGGPIEEDDGTITPL</sequence>
<name>A0A2Z4FL87_9DELT</name>
<dbReference type="EMBL" id="CP030032">
    <property type="protein sequence ID" value="AWV89771.1"/>
    <property type="molecule type" value="Genomic_DNA"/>
</dbReference>
<dbReference type="RefSeq" id="WP_111334688.1">
    <property type="nucleotide sequence ID" value="NZ_CP030032.1"/>
</dbReference>
<gene>
    <name evidence="1" type="ORF">DN745_10650</name>
</gene>
<evidence type="ECO:0000313" key="2">
    <source>
        <dbReference type="Proteomes" id="UP000249799"/>
    </source>
</evidence>
<dbReference type="Proteomes" id="UP000249799">
    <property type="component" value="Chromosome"/>
</dbReference>
<keyword evidence="2" id="KW-1185">Reference proteome</keyword>
<dbReference type="AlphaFoldDB" id="A0A2Z4FL87"/>
<accession>A0A2Z4FL87</accession>
<evidence type="ECO:0000313" key="1">
    <source>
        <dbReference type="EMBL" id="AWV89771.1"/>
    </source>
</evidence>